<evidence type="ECO:0000313" key="11">
    <source>
        <dbReference type="EMBL" id="KAF1989740.1"/>
    </source>
</evidence>
<keyword evidence="3" id="KW-0677">Repeat</keyword>
<evidence type="ECO:0000256" key="1">
    <source>
        <dbReference type="ARBA" id="ARBA00004123"/>
    </source>
</evidence>
<feature type="domain" description="RRM" evidence="10">
    <location>
        <begin position="466"/>
        <end position="556"/>
    </location>
</feature>
<organism evidence="11 12">
    <name type="scientific">Aulographum hederae CBS 113979</name>
    <dbReference type="NCBI Taxonomy" id="1176131"/>
    <lineage>
        <taxon>Eukaryota</taxon>
        <taxon>Fungi</taxon>
        <taxon>Dikarya</taxon>
        <taxon>Ascomycota</taxon>
        <taxon>Pezizomycotina</taxon>
        <taxon>Dothideomycetes</taxon>
        <taxon>Pleosporomycetidae</taxon>
        <taxon>Aulographales</taxon>
        <taxon>Aulographaceae</taxon>
    </lineage>
</organism>
<proteinExistence type="inferred from homology"/>
<keyword evidence="5 8" id="KW-0508">mRNA splicing</keyword>
<evidence type="ECO:0000256" key="5">
    <source>
        <dbReference type="ARBA" id="ARBA00023187"/>
    </source>
</evidence>
<dbReference type="GO" id="GO:0008380">
    <property type="term" value="P:RNA splicing"/>
    <property type="evidence" value="ECO:0007669"/>
    <property type="project" value="UniProtKB-KW"/>
</dbReference>
<evidence type="ECO:0000256" key="2">
    <source>
        <dbReference type="ARBA" id="ARBA00022664"/>
    </source>
</evidence>
<dbReference type="EMBL" id="ML977144">
    <property type="protein sequence ID" value="KAF1989740.1"/>
    <property type="molecule type" value="Genomic_DNA"/>
</dbReference>
<dbReference type="Proteomes" id="UP000800041">
    <property type="component" value="Unassembled WGS sequence"/>
</dbReference>
<dbReference type="InterPro" id="IPR006529">
    <property type="entry name" value="U2AF_lg"/>
</dbReference>
<feature type="compositionally biased region" description="Basic residues" evidence="9">
    <location>
        <begin position="46"/>
        <end position="57"/>
    </location>
</feature>
<keyword evidence="4 7" id="KW-0694">RNA-binding</keyword>
<evidence type="ECO:0000256" key="4">
    <source>
        <dbReference type="ARBA" id="ARBA00022884"/>
    </source>
</evidence>
<keyword evidence="6 8" id="KW-0539">Nucleus</keyword>
<dbReference type="SMART" id="SM00360">
    <property type="entry name" value="RRM"/>
    <property type="match status" value="3"/>
</dbReference>
<dbReference type="PROSITE" id="PS50102">
    <property type="entry name" value="RRM"/>
    <property type="match status" value="3"/>
</dbReference>
<dbReference type="CDD" id="cd12232">
    <property type="entry name" value="RRM3_U2AF65"/>
    <property type="match status" value="1"/>
</dbReference>
<comment type="similarity">
    <text evidence="8">Belongs to the splicing factor SR family.</text>
</comment>
<dbReference type="Gene3D" id="3.30.70.330">
    <property type="match status" value="3"/>
</dbReference>
<dbReference type="GO" id="GO:0005634">
    <property type="term" value="C:nucleus"/>
    <property type="evidence" value="ECO:0007669"/>
    <property type="project" value="UniProtKB-SubCell"/>
</dbReference>
<evidence type="ECO:0000256" key="7">
    <source>
        <dbReference type="PROSITE-ProRule" id="PRU00176"/>
    </source>
</evidence>
<dbReference type="GO" id="GO:0006397">
    <property type="term" value="P:mRNA processing"/>
    <property type="evidence" value="ECO:0007669"/>
    <property type="project" value="UniProtKB-KW"/>
</dbReference>
<comment type="function">
    <text evidence="8">Necessary for the splicing of pre-mRNA.</text>
</comment>
<feature type="region of interest" description="Disordered" evidence="9">
    <location>
        <begin position="1"/>
        <end position="159"/>
    </location>
</feature>
<keyword evidence="2 8" id="KW-0507">mRNA processing</keyword>
<dbReference type="AlphaFoldDB" id="A0A6G1H9P0"/>
<dbReference type="CDD" id="cd12231">
    <property type="entry name" value="RRM2_U2AF65"/>
    <property type="match status" value="1"/>
</dbReference>
<dbReference type="Pfam" id="PF00076">
    <property type="entry name" value="RRM_1"/>
    <property type="match status" value="2"/>
</dbReference>
<dbReference type="FunFam" id="3.30.70.330:FF:000097">
    <property type="entry name" value="U2 snRNP auxiliary factor large subunit"/>
    <property type="match status" value="1"/>
</dbReference>
<protein>
    <recommendedName>
        <fullName evidence="8">Splicing factor U2AF subunit</fullName>
    </recommendedName>
    <alternativeName>
        <fullName evidence="8">U2 snRNP auxiliary factor large subunit</fullName>
    </alternativeName>
</protein>
<name>A0A6G1H9P0_9PEZI</name>
<feature type="compositionally biased region" description="Polar residues" evidence="9">
    <location>
        <begin position="1"/>
        <end position="11"/>
    </location>
</feature>
<feature type="compositionally biased region" description="Basic and acidic residues" evidence="9">
    <location>
        <begin position="72"/>
        <end position="133"/>
    </location>
</feature>
<feature type="domain" description="RRM" evidence="10">
    <location>
        <begin position="358"/>
        <end position="436"/>
    </location>
</feature>
<keyword evidence="12" id="KW-1185">Reference proteome</keyword>
<evidence type="ECO:0000256" key="6">
    <source>
        <dbReference type="ARBA" id="ARBA00023242"/>
    </source>
</evidence>
<feature type="domain" description="RRM" evidence="10">
    <location>
        <begin position="235"/>
        <end position="307"/>
    </location>
</feature>
<sequence>MNGDRTATTEATPHARTEGGRRGSRDREQRRPRERDDRRERDPHRASGRRRTRSPAFRRRDYEVDTYSSSRGYREREREERHDRDRHDDRRGERDGGWRRDSRRDDDSNRPARRDREDDRGGRGRRDRGDRDGGFGGGRDRRRSATPPPKVKEPTPDLTGVVSVLERTRRLTLWDIKPQGYDNVTAEQAKLSGMFPLPGAPRQQADPSRLQAILNQPAGAADASTLRTGNARQSKRLVVSKIPTDATNDSLMDFFNLQMNGLSIVSGNDPCTSAHIDSNHEFAIVEFKTPEDATLALVMDGMSMGDGSNDTTMGNGAANGATPGLEIRRPKDYIVPSSTADADEEESGVASIVKDSLNKISINHIPVYIEEEQVVELLQSFGELKAFSLVKDTSSGESRGIAFCEYKDPTATELAVDGLNGMELGDEHLKVVKASIGATQTPGLEMGVNAMSALAGTTATDLEDSRVVQLLNMVTPDDLISDDEYEEIVEDVKEECEKYGKVVDIKIPRPAGGRPVPGVGKIFVKFETPGGAKLALRNLAGKKFAERTVVVTFFSEEYFEVGAW</sequence>
<dbReference type="OrthoDB" id="10266058at2759"/>
<dbReference type="InterPro" id="IPR000504">
    <property type="entry name" value="RRM_dom"/>
</dbReference>
<evidence type="ECO:0000256" key="3">
    <source>
        <dbReference type="ARBA" id="ARBA00022737"/>
    </source>
</evidence>
<dbReference type="SUPFAM" id="SSF54928">
    <property type="entry name" value="RNA-binding domain, RBD"/>
    <property type="match status" value="2"/>
</dbReference>
<accession>A0A6G1H9P0</accession>
<dbReference type="InterPro" id="IPR012677">
    <property type="entry name" value="Nucleotide-bd_a/b_plait_sf"/>
</dbReference>
<dbReference type="GO" id="GO:0003723">
    <property type="term" value="F:RNA binding"/>
    <property type="evidence" value="ECO:0007669"/>
    <property type="project" value="UniProtKB-UniRule"/>
</dbReference>
<evidence type="ECO:0000256" key="8">
    <source>
        <dbReference type="RuleBase" id="RU364135"/>
    </source>
</evidence>
<comment type="subcellular location">
    <subcellularLocation>
        <location evidence="1 8">Nucleus</location>
    </subcellularLocation>
</comment>
<evidence type="ECO:0000259" key="10">
    <source>
        <dbReference type="PROSITE" id="PS50102"/>
    </source>
</evidence>
<dbReference type="PANTHER" id="PTHR23139">
    <property type="entry name" value="RNA-BINDING PROTEIN"/>
    <property type="match status" value="1"/>
</dbReference>
<feature type="compositionally biased region" description="Basic and acidic residues" evidence="9">
    <location>
        <begin position="13"/>
        <end position="45"/>
    </location>
</feature>
<evidence type="ECO:0000313" key="12">
    <source>
        <dbReference type="Proteomes" id="UP000800041"/>
    </source>
</evidence>
<reference evidence="11" key="1">
    <citation type="journal article" date="2020" name="Stud. Mycol.">
        <title>101 Dothideomycetes genomes: a test case for predicting lifestyles and emergence of pathogens.</title>
        <authorList>
            <person name="Haridas S."/>
            <person name="Albert R."/>
            <person name="Binder M."/>
            <person name="Bloem J."/>
            <person name="Labutti K."/>
            <person name="Salamov A."/>
            <person name="Andreopoulos B."/>
            <person name="Baker S."/>
            <person name="Barry K."/>
            <person name="Bills G."/>
            <person name="Bluhm B."/>
            <person name="Cannon C."/>
            <person name="Castanera R."/>
            <person name="Culley D."/>
            <person name="Daum C."/>
            <person name="Ezra D."/>
            <person name="Gonzalez J."/>
            <person name="Henrissat B."/>
            <person name="Kuo A."/>
            <person name="Liang C."/>
            <person name="Lipzen A."/>
            <person name="Lutzoni F."/>
            <person name="Magnuson J."/>
            <person name="Mondo S."/>
            <person name="Nolan M."/>
            <person name="Ohm R."/>
            <person name="Pangilinan J."/>
            <person name="Park H.-J."/>
            <person name="Ramirez L."/>
            <person name="Alfaro M."/>
            <person name="Sun H."/>
            <person name="Tritt A."/>
            <person name="Yoshinaga Y."/>
            <person name="Zwiers L.-H."/>
            <person name="Turgeon B."/>
            <person name="Goodwin S."/>
            <person name="Spatafora J."/>
            <person name="Crous P."/>
            <person name="Grigoriev I."/>
        </authorList>
    </citation>
    <scope>NUCLEOTIDE SEQUENCE</scope>
    <source>
        <strain evidence="11">CBS 113979</strain>
    </source>
</reference>
<evidence type="ECO:0000256" key="9">
    <source>
        <dbReference type="SAM" id="MobiDB-lite"/>
    </source>
</evidence>
<dbReference type="NCBIfam" id="TIGR01642">
    <property type="entry name" value="U2AF_lg"/>
    <property type="match status" value="1"/>
</dbReference>
<dbReference type="InterPro" id="IPR035979">
    <property type="entry name" value="RBD_domain_sf"/>
</dbReference>
<gene>
    <name evidence="11" type="ORF">K402DRAFT_451926</name>
</gene>